<protein>
    <recommendedName>
        <fullName evidence="16">EF-hand domain-containing protein</fullName>
    </recommendedName>
</protein>
<keyword evidence="6 15" id="KW-0812">Transmembrane</keyword>
<dbReference type="SUPFAM" id="SSF81324">
    <property type="entry name" value="Voltage-gated potassium channels"/>
    <property type="match status" value="2"/>
</dbReference>
<feature type="transmembrane region" description="Helical" evidence="15">
    <location>
        <begin position="103"/>
        <end position="121"/>
    </location>
</feature>
<dbReference type="SMART" id="SM00054">
    <property type="entry name" value="EFh"/>
    <property type="match status" value="1"/>
</dbReference>
<feature type="transmembrane region" description="Helical" evidence="15">
    <location>
        <begin position="570"/>
        <end position="594"/>
    </location>
</feature>
<feature type="domain" description="EF-hand" evidence="16">
    <location>
        <begin position="358"/>
        <end position="393"/>
    </location>
</feature>
<evidence type="ECO:0000256" key="5">
    <source>
        <dbReference type="ARBA" id="ARBA00022448"/>
    </source>
</evidence>
<feature type="transmembrane region" description="Helical" evidence="15">
    <location>
        <begin position="270"/>
        <end position="294"/>
    </location>
</feature>
<evidence type="ECO:0000256" key="12">
    <source>
        <dbReference type="ARBA" id="ARBA00023065"/>
    </source>
</evidence>
<gene>
    <name evidence="17" type="ORF">EVOR1521_LOCUS29166</name>
</gene>
<dbReference type="InterPro" id="IPR002048">
    <property type="entry name" value="EF_hand_dom"/>
</dbReference>
<dbReference type="PROSITE" id="PS00018">
    <property type="entry name" value="EF_HAND_1"/>
    <property type="match status" value="1"/>
</dbReference>
<evidence type="ECO:0000256" key="10">
    <source>
        <dbReference type="ARBA" id="ARBA00022946"/>
    </source>
</evidence>
<dbReference type="InterPro" id="IPR049232">
    <property type="entry name" value="DUF6829"/>
</dbReference>
<feature type="transmembrane region" description="Helical" evidence="15">
    <location>
        <begin position="142"/>
        <end position="165"/>
    </location>
</feature>
<dbReference type="GO" id="GO:0005743">
    <property type="term" value="C:mitochondrial inner membrane"/>
    <property type="evidence" value="ECO:0007669"/>
    <property type="project" value="UniProtKB-SubCell"/>
</dbReference>
<evidence type="ECO:0000313" key="17">
    <source>
        <dbReference type="EMBL" id="CAJ1407480.1"/>
    </source>
</evidence>
<feature type="transmembrane region" description="Helical" evidence="15">
    <location>
        <begin position="429"/>
        <end position="448"/>
    </location>
</feature>
<keyword evidence="7" id="KW-0677">Repeat</keyword>
<dbReference type="PANTHER" id="PTHR46988">
    <property type="entry name" value="TWO PORE CALCIUM CHANNEL PROTEIN 1"/>
    <property type="match status" value="1"/>
</dbReference>
<dbReference type="InterPro" id="IPR018247">
    <property type="entry name" value="EF_Hand_1_Ca_BS"/>
</dbReference>
<dbReference type="Proteomes" id="UP001178507">
    <property type="component" value="Unassembled WGS sequence"/>
</dbReference>
<reference evidence="17" key="1">
    <citation type="submission" date="2023-08" db="EMBL/GenBank/DDBJ databases">
        <authorList>
            <person name="Chen Y."/>
            <person name="Shah S."/>
            <person name="Dougan E. K."/>
            <person name="Thang M."/>
            <person name="Chan C."/>
        </authorList>
    </citation>
    <scope>NUCLEOTIDE SEQUENCE</scope>
</reference>
<evidence type="ECO:0000259" key="16">
    <source>
        <dbReference type="PROSITE" id="PS50222"/>
    </source>
</evidence>
<evidence type="ECO:0000256" key="13">
    <source>
        <dbReference type="ARBA" id="ARBA00023136"/>
    </source>
</evidence>
<evidence type="ECO:0000256" key="8">
    <source>
        <dbReference type="ARBA" id="ARBA00022837"/>
    </source>
</evidence>
<keyword evidence="18" id="KW-1185">Reference proteome</keyword>
<dbReference type="PROSITE" id="PS50222">
    <property type="entry name" value="EF_HAND_2"/>
    <property type="match status" value="1"/>
</dbReference>
<dbReference type="Gene3D" id="1.10.287.70">
    <property type="match status" value="2"/>
</dbReference>
<dbReference type="SUPFAM" id="SSF51905">
    <property type="entry name" value="FAD/NAD(P)-binding domain"/>
    <property type="match status" value="1"/>
</dbReference>
<sequence>MSEAMPKPVLPPAALERRQETSELAIHCAVVWVNKAAKGSSQWSDTCCERQLAQYRFRKRLKTLNVLVKYVYMALALFETPSWCLVEPFCLEREGMYSWNFPLMPFQVSNTLEILCLLYLAQVCWRRRRTLGEAAKNSGWHIFRAVLILVALTDCAVAIFNTIGIVPGSFRLCRLCRPLIFMCHTKFIRLTLNRLGSAFLEFWTVLASLALCVIFFVWLAIVIFARSTEGQHHFSNWFASLASLWILFTTANFPDVMIDSYKESRASFCFFFVYLVISLYLLNNILLASVYDAYKEKLREQLRDFDEQKAVAIERAFCLLAEEEPEGAQAIGLQRWMTFFAAYCEHAVGPGSSRDDHFIRQRAFETFQALDSDGSGYISHEEFQLVVHSLSDPKIYIPLRPIPQVGNTCWGRSVRIVMQKGVKLPGGRMPWWMVVDLVVLLEILFAFAQTCKFVEGHFDDGRLMPSCVWFWLLTLTTLFLFADVVLQMITFGPERYWNNQRLRHRFDVFSISLLVGFEIAACIPACPPDFLLRTLLMLHISRAVCLVQHIKPLRYLVAMVAHLVPVYHQLGLLLFLVYYIFATLGIQLFGGLIYEGNEALAPTGFAAGEYWPLNFNDFPSGMVTLFVLMVVNNWFVVADGFMAVTDDSAAVFFVLFFVCANLVVLNILIALILDSSATVQDQLQARALHWQDGDAPQRSFSQGGREFLLRRLLMNDERLDTPHAERNPDRVTQLGESSAQVEIPGESTVAVEFDFAVVAVGSQYAGTSLWKVTGAESPELSLEKRQEALAQLRQGLAQLRCAVLLGAGLVGVELAAELAHHFPELRLVLADRAQSVLPNLPKDAQDYAQSWLQDHGVELRLGQELPQEETALLAALDVAGEARVLPCAGLRFACRLAESLGCLDQRGQVCTNRAMQCIQMGEKELQGPPCAGGRIFALGDCVSVQGTEMQFTKDIYPAEAMAEVVVANLRRLSSGGEVPATELAGDGHLAARDDLVLLRPQRLHLRHEWPGGDHWVAGHAAETPSRGHKDGPTAAGRNVGQPCVATGTPLVRAFQRRANVTSFRAPKHLKKYSISILPSGWVDQGWRPGSAKKVEVRDDMTIHEFSALLQRYHVDTSRLGKGEVKSLFTFHREVVEDKRSQLFEVNGFLERRVERVVVIVVAKSSDDKDLVIRNAVDVMPDQRMAWAKQGIAITVPDGSTWKQALRMQMSQRFGLAQEVQERLLPIEANWFREERKLSHSLPLMQTTYRIHKVRIRVSPDRDELRSLGLPGMCTFAAKDRSHWAWVSAEAGVQSTNSEVLTKLLKDNNIKLDEWPHGSFADLLTEVYEKQASTLRVIKGELIRHLRVIKVWLVTEILGVTHLLVTKLKDRPICMSLEKGMTWEQALDQALSIRLGLEESFKRKSIIVDKNSKQFFQEIEYSLSYPGLKTAYHIHEVTCRVADPHTLLGLPEGNDFVISHGATEDSVTMHYTWQPFQAQARLIGRRKCLKMTLMDITGATVEELNLPASKRQLPLPEPMVFSVKDEPNSRLKELMRGRATNWERAWHAATHICDPEYSLKDYCEDCVASFPELQLFMATENEATSSGRSAADEYQRTLGALFAVYWLMRLHGDGLQSFVYGVGTDWKPLTSMSESPTRSTDDLKKRQTFYSKVDMAQIGKILVSAGLFQGGFCNGANDPERTLALLVLTAIHDIMKVNSLLPVVTEQSGPFEKHQVGEVIYNHDTALGYVLQCMPEVLPSYAGLPEAQRESVKFTQFDMEFNLGWLVQAEAPPGMLFNRFKRIIRQGRAKSSDVALYLVHWLTDLAGAEPYPQEGAEKFVLKFPPNLFVSFLSSFHCVTFLSTKSETEVMEDYLRWRWAMSEPPLGPMPQGEGAIAQMRLVVMAQGHSHKVLQAYWNLPSEVRKVLSLELTRTARKGQFFDLAPSVGEGGPAFLIYYAPALMQRNCGTDPEGALAVLGEILRQARGLWPLQERMRLTTL</sequence>
<feature type="transmembrane region" description="Helical" evidence="15">
    <location>
        <begin position="66"/>
        <end position="83"/>
    </location>
</feature>
<evidence type="ECO:0000256" key="11">
    <source>
        <dbReference type="ARBA" id="ARBA00022989"/>
    </source>
</evidence>
<keyword evidence="13 15" id="KW-0472">Membrane</keyword>
<keyword evidence="10" id="KW-0809">Transit peptide</keyword>
<feature type="transmembrane region" description="Helical" evidence="15">
    <location>
        <begin position="468"/>
        <end position="486"/>
    </location>
</feature>
<dbReference type="InterPro" id="IPR011992">
    <property type="entry name" value="EF-hand-dom_pair"/>
</dbReference>
<comment type="subunit">
    <text evidence="4">Homodimer.</text>
</comment>
<name>A0AA36NCL1_9DINO</name>
<keyword evidence="5" id="KW-0813">Transport</keyword>
<dbReference type="PANTHER" id="PTHR46988:SF2">
    <property type="entry name" value="TWO PORE CALCIUM CHANNEL PROTEIN 1"/>
    <property type="match status" value="1"/>
</dbReference>
<dbReference type="InterPro" id="IPR005821">
    <property type="entry name" value="Ion_trans_dom"/>
</dbReference>
<dbReference type="GO" id="GO:0005509">
    <property type="term" value="F:calcium ion binding"/>
    <property type="evidence" value="ECO:0007669"/>
    <property type="project" value="InterPro"/>
</dbReference>
<keyword evidence="9" id="KW-0851">Voltage-gated channel</keyword>
<comment type="caution">
    <text evidence="17">The sequence shown here is derived from an EMBL/GenBank/DDBJ whole genome shotgun (WGS) entry which is preliminary data.</text>
</comment>
<evidence type="ECO:0000256" key="9">
    <source>
        <dbReference type="ARBA" id="ARBA00022882"/>
    </source>
</evidence>
<dbReference type="GO" id="GO:0016491">
    <property type="term" value="F:oxidoreductase activity"/>
    <property type="evidence" value="ECO:0007669"/>
    <property type="project" value="InterPro"/>
</dbReference>
<dbReference type="InterPro" id="IPR044581">
    <property type="entry name" value="TPC1_plant"/>
</dbReference>
<dbReference type="SUPFAM" id="SSF47473">
    <property type="entry name" value="EF-hand"/>
    <property type="match status" value="1"/>
</dbReference>
<dbReference type="GO" id="GO:0005245">
    <property type="term" value="F:voltage-gated calcium channel activity"/>
    <property type="evidence" value="ECO:0007669"/>
    <property type="project" value="InterPro"/>
</dbReference>
<proteinExistence type="inferred from homology"/>
<evidence type="ECO:0000256" key="1">
    <source>
        <dbReference type="ARBA" id="ARBA00004137"/>
    </source>
</evidence>
<feature type="transmembrane region" description="Helical" evidence="15">
    <location>
        <begin position="202"/>
        <end position="225"/>
    </location>
</feature>
<evidence type="ECO:0000256" key="3">
    <source>
        <dbReference type="ARBA" id="ARBA00009286"/>
    </source>
</evidence>
<keyword evidence="14" id="KW-0407">Ion channel</keyword>
<evidence type="ECO:0000256" key="15">
    <source>
        <dbReference type="SAM" id="Phobius"/>
    </source>
</evidence>
<comment type="similarity">
    <text evidence="3">Belongs to the calcium channel alpha-1 subunit (TC 1.A.1.11) family. Two pore calcium channel subfamily.</text>
</comment>
<keyword evidence="8" id="KW-0106">Calcium</keyword>
<dbReference type="InterPro" id="IPR036188">
    <property type="entry name" value="FAD/NAD-bd_sf"/>
</dbReference>
<feature type="transmembrane region" description="Helical" evidence="15">
    <location>
        <begin position="649"/>
        <end position="673"/>
    </location>
</feature>
<comment type="subcellular location">
    <subcellularLocation>
        <location evidence="2">Membrane</location>
        <topology evidence="2">Multi-pass membrane protein</topology>
    </subcellularLocation>
    <subcellularLocation>
        <location evidence="1">Mitochondrion inner membrane</location>
        <topology evidence="1">Peripheral membrane protein</topology>
        <orientation evidence="1">Intermembrane side</orientation>
    </subcellularLocation>
</comment>
<dbReference type="EMBL" id="CAUJNA010003673">
    <property type="protein sequence ID" value="CAJ1407480.1"/>
    <property type="molecule type" value="Genomic_DNA"/>
</dbReference>
<dbReference type="Gene3D" id="1.10.238.10">
    <property type="entry name" value="EF-hand"/>
    <property type="match status" value="1"/>
</dbReference>
<evidence type="ECO:0000256" key="2">
    <source>
        <dbReference type="ARBA" id="ARBA00004141"/>
    </source>
</evidence>
<dbReference type="Pfam" id="PF00520">
    <property type="entry name" value="Ion_trans"/>
    <property type="match status" value="2"/>
</dbReference>
<dbReference type="Gene3D" id="3.50.50.100">
    <property type="match status" value="1"/>
</dbReference>
<dbReference type="GO" id="GO:0034702">
    <property type="term" value="C:monoatomic ion channel complex"/>
    <property type="evidence" value="ECO:0007669"/>
    <property type="project" value="UniProtKB-KW"/>
</dbReference>
<dbReference type="InterPro" id="IPR023753">
    <property type="entry name" value="FAD/NAD-binding_dom"/>
</dbReference>
<evidence type="ECO:0000256" key="14">
    <source>
        <dbReference type="ARBA" id="ARBA00023303"/>
    </source>
</evidence>
<evidence type="ECO:0000256" key="7">
    <source>
        <dbReference type="ARBA" id="ARBA00022737"/>
    </source>
</evidence>
<evidence type="ECO:0000256" key="4">
    <source>
        <dbReference type="ARBA" id="ARBA00011738"/>
    </source>
</evidence>
<accession>A0AA36NCL1</accession>
<evidence type="ECO:0000256" key="6">
    <source>
        <dbReference type="ARBA" id="ARBA00022692"/>
    </source>
</evidence>
<organism evidence="17 18">
    <name type="scientific">Effrenium voratum</name>
    <dbReference type="NCBI Taxonomy" id="2562239"/>
    <lineage>
        <taxon>Eukaryota</taxon>
        <taxon>Sar</taxon>
        <taxon>Alveolata</taxon>
        <taxon>Dinophyceae</taxon>
        <taxon>Suessiales</taxon>
        <taxon>Symbiodiniaceae</taxon>
        <taxon>Effrenium</taxon>
    </lineage>
</organism>
<feature type="transmembrane region" description="Helical" evidence="15">
    <location>
        <begin position="618"/>
        <end position="637"/>
    </location>
</feature>
<keyword evidence="11 15" id="KW-1133">Transmembrane helix</keyword>
<keyword evidence="12" id="KW-0406">Ion transport</keyword>
<feature type="transmembrane region" description="Helical" evidence="15">
    <location>
        <begin position="237"/>
        <end position="258"/>
    </location>
</feature>
<evidence type="ECO:0000313" key="18">
    <source>
        <dbReference type="Proteomes" id="UP001178507"/>
    </source>
</evidence>
<dbReference type="Pfam" id="PF20717">
    <property type="entry name" value="DUF6829"/>
    <property type="match status" value="1"/>
</dbReference>
<dbReference type="Pfam" id="PF07992">
    <property type="entry name" value="Pyr_redox_2"/>
    <property type="match status" value="1"/>
</dbReference>